<protein>
    <submittedName>
        <fullName evidence="1">Uncharacterized protein</fullName>
    </submittedName>
</protein>
<dbReference type="eggNOG" id="ENOG5031MT4">
    <property type="taxonomic scope" value="Bacteria"/>
</dbReference>
<dbReference type="EMBL" id="CAIE01000039">
    <property type="protein sequence ID" value="CCH20473.1"/>
    <property type="molecule type" value="Genomic_DNA"/>
</dbReference>
<comment type="caution">
    <text evidence="1">The sequence shown here is derived from an EMBL/GenBank/DDBJ whole genome shotgun (WGS) entry which is preliminary data.</text>
</comment>
<accession>I0L9H6</accession>
<reference evidence="2" key="1">
    <citation type="journal article" date="2012" name="J. Bacteriol.">
        <title>Genome Sequence of Micromonospora lupini Lupac 08, Isolated from Root Nodules of Lupinus angustifolius.</title>
        <authorList>
            <person name="Alonso-Vega P."/>
            <person name="Normand P."/>
            <person name="Bacigalupe R."/>
            <person name="Pujic P."/>
            <person name="Lajus A."/>
            <person name="Vallenet D."/>
            <person name="Carro L."/>
            <person name="Coll P."/>
            <person name="Trujillo M.E."/>
        </authorList>
    </citation>
    <scope>NUCLEOTIDE SEQUENCE [LARGE SCALE GENOMIC DNA]</scope>
    <source>
        <strain evidence="2">Lupac 08</strain>
    </source>
</reference>
<dbReference type="STRING" id="1150864.MILUP08_45355"/>
<sequence>MVMLDLGATPSPSGSGELLLADERSCRLVFVALGEPWARQVAMATFTGFSQVIFGYPNDEALPGHPLHDPTDGWEYGFYEVQGSPWPGRLAAENRVAFPDQTASGSQRHFLVVCHEDLVEVLSDDVTVELFDEPFEEVAMRALRLNMGAHG</sequence>
<keyword evidence="2" id="KW-1185">Reference proteome</keyword>
<dbReference type="Proteomes" id="UP000003448">
    <property type="component" value="Unassembled WGS sequence"/>
</dbReference>
<proteinExistence type="predicted"/>
<dbReference type="AlphaFoldDB" id="I0L9H6"/>
<name>I0L9H6_9ACTN</name>
<evidence type="ECO:0000313" key="1">
    <source>
        <dbReference type="EMBL" id="CCH20473.1"/>
    </source>
</evidence>
<gene>
    <name evidence="1" type="ORF">MILUP08_45355</name>
</gene>
<evidence type="ECO:0000313" key="2">
    <source>
        <dbReference type="Proteomes" id="UP000003448"/>
    </source>
</evidence>
<organism evidence="1 2">
    <name type="scientific">Micromonospora lupini str. Lupac 08</name>
    <dbReference type="NCBI Taxonomy" id="1150864"/>
    <lineage>
        <taxon>Bacteria</taxon>
        <taxon>Bacillati</taxon>
        <taxon>Actinomycetota</taxon>
        <taxon>Actinomycetes</taxon>
        <taxon>Micromonosporales</taxon>
        <taxon>Micromonosporaceae</taxon>
        <taxon>Micromonospora</taxon>
    </lineage>
</organism>